<dbReference type="InterPro" id="IPR006287">
    <property type="entry name" value="DJ-1"/>
</dbReference>
<protein>
    <submittedName>
        <fullName evidence="2">DJ-1/PfpI family protein</fullName>
    </submittedName>
</protein>
<sequence>MNQVDLFLASGFEEIELVTVADILRRADIRTRLVSIDSKLAVTGAHHITIKADIDLPTADSSHTQMLVLPGGGAGTQAMIACTALHQRLQQHLAAGKPVAAICAAPMILAKANLLHGINAVCYPGCEEALIKAGANIQSDDVVVDGLITTSRGPATAAAFAFELVRQLKGEAISQKLIKEMLFA</sequence>
<dbReference type="Gene3D" id="3.40.50.880">
    <property type="match status" value="1"/>
</dbReference>
<dbReference type="InterPro" id="IPR029062">
    <property type="entry name" value="Class_I_gatase-like"/>
</dbReference>
<accession>A0A3S8ZSQ9</accession>
<dbReference type="Pfam" id="PF01965">
    <property type="entry name" value="DJ-1_PfpI"/>
    <property type="match status" value="1"/>
</dbReference>
<dbReference type="InterPro" id="IPR002818">
    <property type="entry name" value="DJ-1/PfpI"/>
</dbReference>
<dbReference type="SUPFAM" id="SSF52317">
    <property type="entry name" value="Class I glutamine amidotransferase-like"/>
    <property type="match status" value="1"/>
</dbReference>
<proteinExistence type="predicted"/>
<gene>
    <name evidence="2" type="ORF">EJO50_08615</name>
</gene>
<dbReference type="GO" id="GO:0005737">
    <property type="term" value="C:cytoplasm"/>
    <property type="evidence" value="ECO:0007669"/>
    <property type="project" value="TreeGrafter"/>
</dbReference>
<dbReference type="EMBL" id="CP034433">
    <property type="protein sequence ID" value="AZN36553.1"/>
    <property type="molecule type" value="Genomic_DNA"/>
</dbReference>
<dbReference type="PANTHER" id="PTHR48094:SF12">
    <property type="entry name" value="PARKINSON DISEASE PROTEIN 7 HOMOLOG"/>
    <property type="match status" value="1"/>
</dbReference>
<dbReference type="KEGG" id="iod:EJO50_08615"/>
<dbReference type="CDD" id="cd03135">
    <property type="entry name" value="GATase1_DJ-1"/>
    <property type="match status" value="1"/>
</dbReference>
<keyword evidence="3" id="KW-1185">Reference proteome</keyword>
<dbReference type="NCBIfam" id="TIGR01383">
    <property type="entry name" value="not_thiJ"/>
    <property type="match status" value="1"/>
</dbReference>
<dbReference type="OrthoDB" id="9792284at2"/>
<dbReference type="RefSeq" id="WP_125973345.1">
    <property type="nucleotide sequence ID" value="NZ_CP034433.1"/>
</dbReference>
<reference evidence="2 3" key="1">
    <citation type="submission" date="2018-12" db="EMBL/GenBank/DDBJ databases">
        <title>Complete genome sequence of Iodobacter sp. H11R3.</title>
        <authorList>
            <person name="Bae J.-W."/>
        </authorList>
    </citation>
    <scope>NUCLEOTIDE SEQUENCE [LARGE SCALE GENOMIC DNA]</scope>
    <source>
        <strain evidence="2 3">H11R3</strain>
    </source>
</reference>
<evidence type="ECO:0000313" key="3">
    <source>
        <dbReference type="Proteomes" id="UP000282438"/>
    </source>
</evidence>
<dbReference type="PANTHER" id="PTHR48094">
    <property type="entry name" value="PROTEIN/NUCLEIC ACID DEGLYCASE DJ-1-RELATED"/>
    <property type="match status" value="1"/>
</dbReference>
<name>A0A3S8ZSQ9_9NEIS</name>
<evidence type="ECO:0000313" key="2">
    <source>
        <dbReference type="EMBL" id="AZN36553.1"/>
    </source>
</evidence>
<evidence type="ECO:0000259" key="1">
    <source>
        <dbReference type="Pfam" id="PF01965"/>
    </source>
</evidence>
<dbReference type="Proteomes" id="UP000282438">
    <property type="component" value="Chromosome"/>
</dbReference>
<feature type="domain" description="DJ-1/PfpI" evidence="1">
    <location>
        <begin position="4"/>
        <end position="167"/>
    </location>
</feature>
<dbReference type="InterPro" id="IPR050325">
    <property type="entry name" value="Prot/Nucl_acid_deglycase"/>
</dbReference>
<organism evidence="2 3">
    <name type="scientific">Iodobacter ciconiae</name>
    <dbReference type="NCBI Taxonomy" id="2496266"/>
    <lineage>
        <taxon>Bacteria</taxon>
        <taxon>Pseudomonadati</taxon>
        <taxon>Pseudomonadota</taxon>
        <taxon>Betaproteobacteria</taxon>
        <taxon>Neisseriales</taxon>
        <taxon>Chitinibacteraceae</taxon>
        <taxon>Iodobacter</taxon>
    </lineage>
</organism>
<dbReference type="AlphaFoldDB" id="A0A3S8ZSQ9"/>